<gene>
    <name evidence="4" type="ordered locus">FRAAL1888</name>
</gene>
<dbReference type="eggNOG" id="COG0034">
    <property type="taxonomic scope" value="Bacteria"/>
</dbReference>
<organism evidence="4 5">
    <name type="scientific">Frankia alni (strain DSM 45986 / CECT 9034 / ACN14a)</name>
    <dbReference type="NCBI Taxonomy" id="326424"/>
    <lineage>
        <taxon>Bacteria</taxon>
        <taxon>Bacillati</taxon>
        <taxon>Actinomycetota</taxon>
        <taxon>Actinomycetes</taxon>
        <taxon>Frankiales</taxon>
        <taxon>Frankiaceae</taxon>
        <taxon>Frankia</taxon>
    </lineage>
</organism>
<keyword evidence="2 4" id="KW-0315">Glutamine amidotransferase</keyword>
<dbReference type="InterPro" id="IPR029055">
    <property type="entry name" value="Ntn_hydrolases_N"/>
</dbReference>
<feature type="domain" description="Glutamine amidotransferase type-2" evidence="3">
    <location>
        <begin position="23"/>
        <end position="287"/>
    </location>
</feature>
<dbReference type="EMBL" id="CT573213">
    <property type="protein sequence ID" value="CAJ60538.1"/>
    <property type="molecule type" value="Genomic_DNA"/>
</dbReference>
<name>Q0RPJ3_FRAAA</name>
<evidence type="ECO:0000259" key="3">
    <source>
        <dbReference type="PROSITE" id="PS51278"/>
    </source>
</evidence>
<dbReference type="InterPro" id="IPR017932">
    <property type="entry name" value="GATase_2_dom"/>
</dbReference>
<dbReference type="Pfam" id="PF13537">
    <property type="entry name" value="GATase_7"/>
    <property type="match status" value="1"/>
</dbReference>
<evidence type="ECO:0000313" key="4">
    <source>
        <dbReference type="EMBL" id="CAJ60538.1"/>
    </source>
</evidence>
<evidence type="ECO:0000256" key="1">
    <source>
        <dbReference type="ARBA" id="ARBA00022679"/>
    </source>
</evidence>
<protein>
    <submittedName>
        <fullName evidence="4">Glutamine amidotransferase</fullName>
    </submittedName>
</protein>
<dbReference type="GO" id="GO:0016740">
    <property type="term" value="F:transferase activity"/>
    <property type="evidence" value="ECO:0007669"/>
    <property type="project" value="UniProtKB-KW"/>
</dbReference>
<dbReference type="Gene3D" id="3.60.20.10">
    <property type="entry name" value="Glutamine Phosphoribosylpyrophosphate, subunit 1, domain 1"/>
    <property type="match status" value="1"/>
</dbReference>
<reference evidence="4 5" key="1">
    <citation type="journal article" date="2007" name="Genome Res.">
        <title>Genome characteristics of facultatively symbiotic Frankia sp. strains reflect host range and host plant biogeography.</title>
        <authorList>
            <person name="Normand P."/>
            <person name="Lapierre P."/>
            <person name="Tisa L.S."/>
            <person name="Gogarten J.P."/>
            <person name="Alloisio N."/>
            <person name="Bagnarol E."/>
            <person name="Bassi C.A."/>
            <person name="Berry A.M."/>
            <person name="Bickhart D.M."/>
            <person name="Choisne N."/>
            <person name="Couloux A."/>
            <person name="Cournoyer B."/>
            <person name="Cruveiller S."/>
            <person name="Daubin V."/>
            <person name="Demange N."/>
            <person name="Francino M.P."/>
            <person name="Goltsman E."/>
            <person name="Huang Y."/>
            <person name="Kopp O.R."/>
            <person name="Labarre L."/>
            <person name="Lapidus A."/>
            <person name="Lavire C."/>
            <person name="Marechal J."/>
            <person name="Martinez M."/>
            <person name="Mastronunzio J.E."/>
            <person name="Mullin B.C."/>
            <person name="Niemann J."/>
            <person name="Pujic P."/>
            <person name="Rawnsley T."/>
            <person name="Rouy Z."/>
            <person name="Schenowitz C."/>
            <person name="Sellstedt A."/>
            <person name="Tavares F."/>
            <person name="Tomkins J.P."/>
            <person name="Vallenet D."/>
            <person name="Valverde C."/>
            <person name="Wall L.G."/>
            <person name="Wang Y."/>
            <person name="Medigue C."/>
            <person name="Benson D.R."/>
        </authorList>
    </citation>
    <scope>NUCLEOTIDE SEQUENCE [LARGE SCALE GENOMIC DNA]</scope>
    <source>
        <strain evidence="5">DSM 45986 / CECT 9034 / ACN14a</strain>
    </source>
</reference>
<sequence length="287" mass="29815">MRRSRRRRATGVSAGERRGVGMCGIAGLHLKDDTYRHRLGAMIAGMLRGVAERGPDSAGVAIHSDGLEVLKAVGDPVAFATRIGLAGRSGVRALAHTRMATESAVTAAHCHPFAVRPPAPACGARATIPATPIGPASGAATPIVPAAVPGLGATPVDTTLCLVHNGSFANHATIRRRLAEAGVTTETDNDSEVAAHYLAARLAAGDDLAAALRRLTATFDGFFTLAVTTADSFAVVRDPIACKPAIIAETDRWVAMVSEYRALLGLPGLADAAVYEPEPEEVYLWAN</sequence>
<dbReference type="PROSITE" id="PS51278">
    <property type="entry name" value="GATASE_TYPE_2"/>
    <property type="match status" value="1"/>
</dbReference>
<dbReference type="SUPFAM" id="SSF56235">
    <property type="entry name" value="N-terminal nucleophile aminohydrolases (Ntn hydrolases)"/>
    <property type="match status" value="1"/>
</dbReference>
<keyword evidence="5" id="KW-1185">Reference proteome</keyword>
<dbReference type="Proteomes" id="UP000000657">
    <property type="component" value="Chromosome"/>
</dbReference>
<evidence type="ECO:0000256" key="2">
    <source>
        <dbReference type="ARBA" id="ARBA00022962"/>
    </source>
</evidence>
<evidence type="ECO:0000313" key="5">
    <source>
        <dbReference type="Proteomes" id="UP000000657"/>
    </source>
</evidence>
<dbReference type="AlphaFoldDB" id="Q0RPJ3"/>
<dbReference type="KEGG" id="fal:FRAAL1888"/>
<accession>Q0RPJ3</accession>
<dbReference type="PANTHER" id="PTHR11907">
    <property type="entry name" value="AMIDOPHOSPHORIBOSYLTRANSFERASE"/>
    <property type="match status" value="1"/>
</dbReference>
<dbReference type="STRING" id="326424.FRAAL1888"/>
<proteinExistence type="predicted"/>
<dbReference type="HOGENOM" id="CLU_077077_0_0_11"/>
<keyword evidence="1" id="KW-0808">Transferase</keyword>